<gene>
    <name evidence="2" type="ORF">GCM10011607_01540</name>
</gene>
<keyword evidence="1" id="KW-0732">Signal</keyword>
<feature type="signal peptide" evidence="1">
    <location>
        <begin position="1"/>
        <end position="25"/>
    </location>
</feature>
<organism evidence="2 3">
    <name type="scientific">Shewanella inventionis</name>
    <dbReference type="NCBI Taxonomy" id="1738770"/>
    <lineage>
        <taxon>Bacteria</taxon>
        <taxon>Pseudomonadati</taxon>
        <taxon>Pseudomonadota</taxon>
        <taxon>Gammaproteobacteria</taxon>
        <taxon>Alteromonadales</taxon>
        <taxon>Shewanellaceae</taxon>
        <taxon>Shewanella</taxon>
    </lineage>
</organism>
<proteinExistence type="predicted"/>
<feature type="chain" id="PRO_5045275753" description="CopL family metal-binding regulatory protein" evidence="1">
    <location>
        <begin position="26"/>
        <end position="134"/>
    </location>
</feature>
<comment type="caution">
    <text evidence="2">The sequence shown here is derived from an EMBL/GenBank/DDBJ whole genome shotgun (WGS) entry which is preliminary data.</text>
</comment>
<dbReference type="RefSeq" id="WP_188735891.1">
    <property type="nucleotide sequence ID" value="NZ_BMII01000001.1"/>
</dbReference>
<name>A0ABQ1IN05_9GAMM</name>
<protein>
    <recommendedName>
        <fullName evidence="4">CopL family metal-binding regulatory protein</fullName>
    </recommendedName>
</protein>
<evidence type="ECO:0008006" key="4">
    <source>
        <dbReference type="Google" id="ProtNLM"/>
    </source>
</evidence>
<sequence>MGKSIRHYLIAICTLLSLLGQGVLANGHTMIAPNHSQMNDKATASVMLAGDQNNNDCHGMMQAQTASTDDTNHCCDNGSNCANDCSHCFTITFTGTVLTTDISVSPAPADEVIPRPTSLLFSIDGTPAFRPPIV</sequence>
<evidence type="ECO:0000313" key="2">
    <source>
        <dbReference type="EMBL" id="GGB45180.1"/>
    </source>
</evidence>
<keyword evidence="3" id="KW-1185">Reference proteome</keyword>
<reference evidence="3" key="1">
    <citation type="journal article" date="2019" name="Int. J. Syst. Evol. Microbiol.">
        <title>The Global Catalogue of Microorganisms (GCM) 10K type strain sequencing project: providing services to taxonomists for standard genome sequencing and annotation.</title>
        <authorList>
            <consortium name="The Broad Institute Genomics Platform"/>
            <consortium name="The Broad Institute Genome Sequencing Center for Infectious Disease"/>
            <person name="Wu L."/>
            <person name="Ma J."/>
        </authorList>
    </citation>
    <scope>NUCLEOTIDE SEQUENCE [LARGE SCALE GENOMIC DNA]</scope>
    <source>
        <strain evidence="3">CGMCC 1.15339</strain>
    </source>
</reference>
<dbReference type="Proteomes" id="UP000617555">
    <property type="component" value="Unassembled WGS sequence"/>
</dbReference>
<evidence type="ECO:0000313" key="3">
    <source>
        <dbReference type="Proteomes" id="UP000617555"/>
    </source>
</evidence>
<dbReference type="EMBL" id="BMII01000001">
    <property type="protein sequence ID" value="GGB45180.1"/>
    <property type="molecule type" value="Genomic_DNA"/>
</dbReference>
<accession>A0ABQ1IN05</accession>
<evidence type="ECO:0000256" key="1">
    <source>
        <dbReference type="SAM" id="SignalP"/>
    </source>
</evidence>